<feature type="chain" id="PRO_5013357296" description="BRO1 domain-containing protein" evidence="1">
    <location>
        <begin position="16"/>
        <end position="539"/>
    </location>
</feature>
<name>A0A0X3PS28_SCHSO</name>
<feature type="signal peptide" evidence="1">
    <location>
        <begin position="1"/>
        <end position="15"/>
    </location>
</feature>
<proteinExistence type="predicted"/>
<keyword evidence="1" id="KW-0732">Signal</keyword>
<dbReference type="EMBL" id="GEEE01011993">
    <property type="protein sequence ID" value="JAP51232.1"/>
    <property type="molecule type" value="Transcribed_RNA"/>
</dbReference>
<feature type="domain" description="BRO1" evidence="2">
    <location>
        <begin position="1"/>
        <end position="437"/>
    </location>
</feature>
<dbReference type="AlphaFoldDB" id="A0A0X3PS28"/>
<dbReference type="Gene3D" id="1.25.40.280">
    <property type="entry name" value="alix/aip1 like domains"/>
    <property type="match status" value="1"/>
</dbReference>
<organism evidence="3">
    <name type="scientific">Schistocephalus solidus</name>
    <name type="common">Tapeworm</name>
    <dbReference type="NCBI Taxonomy" id="70667"/>
    <lineage>
        <taxon>Eukaryota</taxon>
        <taxon>Metazoa</taxon>
        <taxon>Spiralia</taxon>
        <taxon>Lophotrochozoa</taxon>
        <taxon>Platyhelminthes</taxon>
        <taxon>Cestoda</taxon>
        <taxon>Eucestoda</taxon>
        <taxon>Diphyllobothriidea</taxon>
        <taxon>Diphyllobothriidae</taxon>
        <taxon>Schistocephalus</taxon>
    </lineage>
</organism>
<reference evidence="3" key="1">
    <citation type="submission" date="2016-01" db="EMBL/GenBank/DDBJ databases">
        <title>Reference transcriptome for the parasite Schistocephalus solidus: insights into the molecular evolution of parasitism.</title>
        <authorList>
            <person name="Hebert F.O."/>
            <person name="Grambauer S."/>
            <person name="Barber I."/>
            <person name="Landry C.R."/>
            <person name="Aubin-Horth N."/>
        </authorList>
    </citation>
    <scope>NUCLEOTIDE SEQUENCE</scope>
</reference>
<evidence type="ECO:0000313" key="3">
    <source>
        <dbReference type="EMBL" id="JAP51232.1"/>
    </source>
</evidence>
<dbReference type="PROSITE" id="PS51180">
    <property type="entry name" value="BRO1"/>
    <property type="match status" value="1"/>
</dbReference>
<protein>
    <recommendedName>
        <fullName evidence="2">BRO1 domain-containing protein</fullName>
    </recommendedName>
</protein>
<accession>A0A0X3PS28</accession>
<evidence type="ECO:0000256" key="1">
    <source>
        <dbReference type="SAM" id="SignalP"/>
    </source>
</evidence>
<evidence type="ECO:0000259" key="2">
    <source>
        <dbReference type="PROSITE" id="PS51180"/>
    </source>
</evidence>
<dbReference type="InterPro" id="IPR038499">
    <property type="entry name" value="BRO1_sf"/>
</dbReference>
<sequence>MVFCLAALYSHYATAVLEEEAINTYKEASDFFLYVRDNLPDIYRLDGMTDLGVEPLSAFSLIMQAQGEELSAFKASLDGVGPEQTEKIAKRASSLYRQAAAFCELSTQPFPENWVSRLIIKADLMEAQAEYNAAVIAGGTNNYSGQILHLTQTYILLYQCRSIDDEKVSAACTKLISAIEEAKKNQSRSRVTLPGSATPLRKLSTINISALFSCIPPIERRNGVMDEVRRLRRATDQCLSDLSSCGFLTGLPYILGSELAQSLRVLAQLLRDYGGSEKLYNFVGQIDEHIGELQNLLNKMSVSLDLVRSRELDPDYKQLLAELTVNIKIFERVTKLRTGIASDLSECGGAFFLFSRPDEEIIIGIQGLDCPQPLLNDDAETRQLADSICAEIFRVLSKRRDLEQTLLKLNVQQSYEQTLSNLRLLADESIESQAKQMSLMMEVNKSLTIQPACTEVSLVKLVHHFGVFCRLSRYLNDALVYLPEAVEKAQAFLGRVEEYVSSVRGQLAASPETEVEVEDVPEHVSHIVIESDNEEYGEV</sequence>
<dbReference type="InterPro" id="IPR004328">
    <property type="entry name" value="BRO1_dom"/>
</dbReference>
<dbReference type="Pfam" id="PF03097">
    <property type="entry name" value="BRO1"/>
    <property type="match status" value="1"/>
</dbReference>
<gene>
    <name evidence="3" type="ORF">TR168212</name>
</gene>